<dbReference type="EMBL" id="CP039865">
    <property type="protein sequence ID" value="QCK86260.1"/>
    <property type="molecule type" value="Genomic_DNA"/>
</dbReference>
<organism evidence="3 4">
    <name type="scientific">Phreatobacter aquaticus</name>
    <dbReference type="NCBI Taxonomy" id="2570229"/>
    <lineage>
        <taxon>Bacteria</taxon>
        <taxon>Pseudomonadati</taxon>
        <taxon>Pseudomonadota</taxon>
        <taxon>Alphaproteobacteria</taxon>
        <taxon>Hyphomicrobiales</taxon>
        <taxon>Phreatobacteraceae</taxon>
        <taxon>Phreatobacter</taxon>
    </lineage>
</organism>
<dbReference type="Gene3D" id="3.30.1360.120">
    <property type="entry name" value="Probable tRNA modification gtpase trme, domain 1"/>
    <property type="match status" value="2"/>
</dbReference>
<dbReference type="KEGG" id="paqt:E8L99_11100"/>
<dbReference type="InterPro" id="IPR045179">
    <property type="entry name" value="YgfZ/GcvT"/>
</dbReference>
<dbReference type="NCBIfam" id="TIGR03317">
    <property type="entry name" value="ygfZ_signature"/>
    <property type="match status" value="1"/>
</dbReference>
<sequence length="289" mass="30946">MQQAHLGERGVVRVIGEDAGHFLQGLVTCDVEALAEGEAGFGALLTPQGKIIVDFLVVRAPDAIGGGYLLDVKRVLAADLARKLGFYKLRAKVIVEDQSDQLGVTAFWGGETAPEVGGLLYRDPRHPALGWRMFQPLPVENASGADYDAHRVAIGIPEGGRDFAYGDAFPHETDMDQLHGVSFTKGCYVGQEVVSRMQHRGTARTRIVPIGYDGPEPLEGIDVVAGDRLIGHLGSVRSGRALAKLRLDKVADAMTAGEPLTAGGIAVRVVKPDWARFAWPGEMTDEKAG</sequence>
<dbReference type="GO" id="GO:0016226">
    <property type="term" value="P:iron-sulfur cluster assembly"/>
    <property type="evidence" value="ECO:0007669"/>
    <property type="project" value="TreeGrafter"/>
</dbReference>
<evidence type="ECO:0000313" key="3">
    <source>
        <dbReference type="EMBL" id="QCK86260.1"/>
    </source>
</evidence>
<proteinExistence type="predicted"/>
<dbReference type="Pfam" id="PF25455">
    <property type="entry name" value="Beta-barrel_CAF17_C"/>
    <property type="match status" value="1"/>
</dbReference>
<dbReference type="OrthoDB" id="9796287at2"/>
<dbReference type="Proteomes" id="UP000298588">
    <property type="component" value="Chromosome"/>
</dbReference>
<dbReference type="InterPro" id="IPR027266">
    <property type="entry name" value="TrmE/GcvT-like"/>
</dbReference>
<dbReference type="PIRSF" id="PIRSF006487">
    <property type="entry name" value="GcvT"/>
    <property type="match status" value="1"/>
</dbReference>
<dbReference type="AlphaFoldDB" id="A0A4D7QE33"/>
<evidence type="ECO:0000256" key="1">
    <source>
        <dbReference type="ARBA" id="ARBA00022946"/>
    </source>
</evidence>
<reference evidence="3 4" key="1">
    <citation type="submission" date="2019-04" db="EMBL/GenBank/DDBJ databases">
        <title>Phreatobacter aquaticus sp. nov.</title>
        <authorList>
            <person name="Choi A."/>
            <person name="Baek K."/>
        </authorList>
    </citation>
    <scope>NUCLEOTIDE SEQUENCE [LARGE SCALE GENOMIC DNA]</scope>
    <source>
        <strain evidence="3 4">NMCR1094</strain>
    </source>
</reference>
<keyword evidence="1" id="KW-0809">Transit peptide</keyword>
<dbReference type="PANTHER" id="PTHR22602:SF0">
    <property type="entry name" value="TRANSFERASE CAF17, MITOCHONDRIAL-RELATED"/>
    <property type="match status" value="1"/>
</dbReference>
<dbReference type="InterPro" id="IPR017703">
    <property type="entry name" value="YgfZ/GCV_T_CS"/>
</dbReference>
<keyword evidence="4" id="KW-1185">Reference proteome</keyword>
<evidence type="ECO:0000259" key="2">
    <source>
        <dbReference type="Pfam" id="PF25455"/>
    </source>
</evidence>
<feature type="domain" description="CAF17 C-terminal" evidence="2">
    <location>
        <begin position="204"/>
        <end position="276"/>
    </location>
</feature>
<protein>
    <submittedName>
        <fullName evidence="3">Folate-binding protein YgfZ</fullName>
    </submittedName>
</protein>
<dbReference type="InterPro" id="IPR057460">
    <property type="entry name" value="CAF17_C"/>
</dbReference>
<accession>A0A4D7QE33</accession>
<dbReference type="PANTHER" id="PTHR22602">
    <property type="entry name" value="TRANSFERASE CAF17, MITOCHONDRIAL-RELATED"/>
    <property type="match status" value="1"/>
</dbReference>
<name>A0A4D7QE33_9HYPH</name>
<dbReference type="SUPFAM" id="SSF103025">
    <property type="entry name" value="Folate-binding domain"/>
    <property type="match status" value="1"/>
</dbReference>
<dbReference type="RefSeq" id="WP_137099592.1">
    <property type="nucleotide sequence ID" value="NZ_CP039865.1"/>
</dbReference>
<gene>
    <name evidence="3" type="ORF">E8L99_11100</name>
</gene>
<evidence type="ECO:0000313" key="4">
    <source>
        <dbReference type="Proteomes" id="UP000298588"/>
    </source>
</evidence>